<name>A0ABP0SL43_9DINO</name>
<dbReference type="EMBL" id="CAXAMN010027805">
    <property type="protein sequence ID" value="CAK9113122.1"/>
    <property type="molecule type" value="Genomic_DNA"/>
</dbReference>
<keyword evidence="3" id="KW-1185">Reference proteome</keyword>
<organism evidence="2 3">
    <name type="scientific">Durusdinium trenchii</name>
    <dbReference type="NCBI Taxonomy" id="1381693"/>
    <lineage>
        <taxon>Eukaryota</taxon>
        <taxon>Sar</taxon>
        <taxon>Alveolata</taxon>
        <taxon>Dinophyceae</taxon>
        <taxon>Suessiales</taxon>
        <taxon>Symbiodiniaceae</taxon>
        <taxon>Durusdinium</taxon>
    </lineage>
</organism>
<evidence type="ECO:0000313" key="2">
    <source>
        <dbReference type="EMBL" id="CAK9113122.1"/>
    </source>
</evidence>
<evidence type="ECO:0000313" key="3">
    <source>
        <dbReference type="Proteomes" id="UP001642484"/>
    </source>
</evidence>
<evidence type="ECO:0000256" key="1">
    <source>
        <dbReference type="SAM" id="MobiDB-lite"/>
    </source>
</evidence>
<feature type="compositionally biased region" description="Low complexity" evidence="1">
    <location>
        <begin position="143"/>
        <end position="167"/>
    </location>
</feature>
<feature type="compositionally biased region" description="Polar residues" evidence="1">
    <location>
        <begin position="1"/>
        <end position="10"/>
    </location>
</feature>
<gene>
    <name evidence="2" type="ORF">CCMP2556_LOCUS52386</name>
</gene>
<proteinExistence type="predicted"/>
<feature type="region of interest" description="Disordered" evidence="1">
    <location>
        <begin position="1"/>
        <end position="53"/>
    </location>
</feature>
<accession>A0ABP0SL43</accession>
<feature type="region of interest" description="Disordered" evidence="1">
    <location>
        <begin position="129"/>
        <end position="167"/>
    </location>
</feature>
<comment type="caution">
    <text evidence="2">The sequence shown here is derived from an EMBL/GenBank/DDBJ whole genome shotgun (WGS) entry which is preliminary data.</text>
</comment>
<reference evidence="2 3" key="1">
    <citation type="submission" date="2024-02" db="EMBL/GenBank/DDBJ databases">
        <authorList>
            <person name="Chen Y."/>
            <person name="Shah S."/>
            <person name="Dougan E. K."/>
            <person name="Thang M."/>
            <person name="Chan C."/>
        </authorList>
    </citation>
    <scope>NUCLEOTIDE SEQUENCE [LARGE SCALE GENOMIC DNA]</scope>
</reference>
<protein>
    <submittedName>
        <fullName evidence="2">Uncharacterized protein</fullName>
    </submittedName>
</protein>
<sequence length="305" mass="31938">MESSTSSTAQEAPPGPTAAASSPSRLGGPGSCAEACASAPAKEPSEARRCNARAQRVALREKRRSGERRSMAVVARRLHAVMEERGSLTIVPEEAEEDLGGSLLVRARALSLSAVHSFAAVAAWAVTPDAASTASGHTERTSLPRSRSSTEESLSDSARVNSPGSFGSFSSNSDSAVGFLGEALLRAEAASQAARAGGADAWCDPVGLLEIGVLQRDIRSCEETRAGYCKIPSRIGGPSEIERRRVTDTHKCRAGGGRSDSESSDCNPLLGEIKPEDFVGSGEVRPNLVRKKQCINMNHPPQVGT</sequence>
<dbReference type="Proteomes" id="UP001642484">
    <property type="component" value="Unassembled WGS sequence"/>
</dbReference>